<evidence type="ECO:0000256" key="1">
    <source>
        <dbReference type="SAM" id="SignalP"/>
    </source>
</evidence>
<keyword evidence="1" id="KW-0732">Signal</keyword>
<name>A0A948TRI8_9BACT</name>
<proteinExistence type="predicted"/>
<evidence type="ECO:0008006" key="4">
    <source>
        <dbReference type="Google" id="ProtNLM"/>
    </source>
</evidence>
<reference evidence="2" key="2">
    <citation type="submission" date="2021-04" db="EMBL/GenBank/DDBJ databases">
        <authorList>
            <person name="Gilroy R."/>
        </authorList>
    </citation>
    <scope>NUCLEOTIDE SEQUENCE</scope>
    <source>
        <strain evidence="2">8470</strain>
    </source>
</reference>
<feature type="signal peptide" evidence="1">
    <location>
        <begin position="1"/>
        <end position="25"/>
    </location>
</feature>
<dbReference type="EMBL" id="JAHLFJ010000121">
    <property type="protein sequence ID" value="MBU3857425.1"/>
    <property type="molecule type" value="Genomic_DNA"/>
</dbReference>
<gene>
    <name evidence="2" type="ORF">H9928_13000</name>
</gene>
<accession>A0A948TRI8</accession>
<organism evidence="2 3">
    <name type="scientific">Candidatus Phocaeicola excrementipullorum</name>
    <dbReference type="NCBI Taxonomy" id="2838731"/>
    <lineage>
        <taxon>Bacteria</taxon>
        <taxon>Pseudomonadati</taxon>
        <taxon>Bacteroidota</taxon>
        <taxon>Bacteroidia</taxon>
        <taxon>Bacteroidales</taxon>
        <taxon>Bacteroidaceae</taxon>
        <taxon>Phocaeicola</taxon>
    </lineage>
</organism>
<sequence length="289" mass="32834">MKTLKNFWYIAVLLLFFTPILTSCGDDDGSISLETPKYESVSGKYNITSPGSQYRSIELGASGNYIVITGSSYYAQQARSGQKKSSFFYQDKTDASRATNYNGIIYGTYTQLADGSFDLEGFGIVKIIYAEDKTVTGIELTPETGGPVTLTVEKEEVMADDDMTNALCRTWRMDKLEINLTEGDQSFSATVTRDNWQDYEIMETFGDEVLFSKSGTYMVTYVDGAIGISSWKWKNKDAGTIFYSWDNQWYEDEFVTLSFSGNTLIIHEVYEEDDYEYYKEETYTYLVAE</sequence>
<comment type="caution">
    <text evidence="2">The sequence shown here is derived from an EMBL/GenBank/DDBJ whole genome shotgun (WGS) entry which is preliminary data.</text>
</comment>
<evidence type="ECO:0000313" key="2">
    <source>
        <dbReference type="EMBL" id="MBU3857425.1"/>
    </source>
</evidence>
<protein>
    <recommendedName>
        <fullName evidence="4">Lipocalin-like domain-containing protein</fullName>
    </recommendedName>
</protein>
<dbReference type="AlphaFoldDB" id="A0A948TRI8"/>
<evidence type="ECO:0000313" key="3">
    <source>
        <dbReference type="Proteomes" id="UP000784286"/>
    </source>
</evidence>
<feature type="chain" id="PRO_5037407034" description="Lipocalin-like domain-containing protein" evidence="1">
    <location>
        <begin position="26"/>
        <end position="289"/>
    </location>
</feature>
<dbReference type="PROSITE" id="PS51257">
    <property type="entry name" value="PROKAR_LIPOPROTEIN"/>
    <property type="match status" value="1"/>
</dbReference>
<dbReference type="Proteomes" id="UP000784286">
    <property type="component" value="Unassembled WGS sequence"/>
</dbReference>
<reference evidence="2" key="1">
    <citation type="journal article" date="2021" name="PeerJ">
        <title>Extensive microbial diversity within the chicken gut microbiome revealed by metagenomics and culture.</title>
        <authorList>
            <person name="Gilroy R."/>
            <person name="Ravi A."/>
            <person name="Getino M."/>
            <person name="Pursley I."/>
            <person name="Horton D.L."/>
            <person name="Alikhan N.F."/>
            <person name="Baker D."/>
            <person name="Gharbi K."/>
            <person name="Hall N."/>
            <person name="Watson M."/>
            <person name="Adriaenssens E.M."/>
            <person name="Foster-Nyarko E."/>
            <person name="Jarju S."/>
            <person name="Secka A."/>
            <person name="Antonio M."/>
            <person name="Oren A."/>
            <person name="Chaudhuri R.R."/>
            <person name="La Ragione R."/>
            <person name="Hildebrand F."/>
            <person name="Pallen M.J."/>
        </authorList>
    </citation>
    <scope>NUCLEOTIDE SEQUENCE</scope>
    <source>
        <strain evidence="2">8470</strain>
    </source>
</reference>